<sequence>MQSPTCTRIRVRSPSDAMVIIHAVNQGILPMVHRRLDTEERRAIQSGCVYVWEERGPNAEATGLGIERWTDSISWGPSRVRDEFLFYHERKAVQTELDNSTDSSDTNVQPRYSYYRQPLVKQTYSVFVATNHGRRKWHLSMGKRYSSILVLMLMLFLFLMTVAYFTQDTVDQLGTIEDHLVLRTLNVPMGVYRCARSAKGRPRHSSSIGLYEPFGGTTMILAPPPRVPPRAINPTQRLAPLAYLQRLPPPRRHVLDEQPTCVNVRIRSTADAHKIFGAVQQGILHMVTRRLDADERIALRSGCVYAWEERGPHSELTGLGIERFTEGRRWSPSRVRDEFLFYYEKYSPPADANHLGNTPERQPPRDWDPLVKQTYSVWVQTDKGRRKWHLTAYFTQATIDQLGTIDENPLVRDLNIPDGMFKSTRVGKSRTKTDDGNRSDAARAATAVPRTYAPFPTPYQYQAQNGSPSMTPVLMHEPYRTSRVEEPSPSPDSFQDQGNYGIHQRPYSTLNNTSTSASTSASTSYADRVYSPIPLTASQPSNDLSRYSVPGMRFGDRQTRTSPRSSPPWEESGDSYYPRSRYQDGQRHEITPQYPTSSPSSCMAPVEYHSHPVTSPQAYMSPGTPLPHLSTNDGSRVYLPSSNSLYSALTLPSQNNDAHESYTLSPLQIPGRMHSNVYSPSRSSEMQQIHGEELPPEDADHEGSLAPLDVLRRPSRFRRDPMDEKTLRLLREKRSSP</sequence>
<dbReference type="STRING" id="93625.A0A409X1D5"/>
<feature type="region of interest" description="Disordered" evidence="1">
    <location>
        <begin position="422"/>
        <end position="444"/>
    </location>
</feature>
<feature type="transmembrane region" description="Helical" evidence="2">
    <location>
        <begin position="145"/>
        <end position="165"/>
    </location>
</feature>
<evidence type="ECO:0000313" key="3">
    <source>
        <dbReference type="EMBL" id="PPQ84583.1"/>
    </source>
</evidence>
<feature type="compositionally biased region" description="Basic and acidic residues" evidence="1">
    <location>
        <begin position="717"/>
        <end position="737"/>
    </location>
</feature>
<evidence type="ECO:0008006" key="5">
    <source>
        <dbReference type="Google" id="ProtNLM"/>
    </source>
</evidence>
<dbReference type="Pfam" id="PF09729">
    <property type="entry name" value="Gti1_Pac2"/>
    <property type="match status" value="2"/>
</dbReference>
<feature type="compositionally biased region" description="Basic and acidic residues" evidence="1">
    <location>
        <begin position="581"/>
        <end position="590"/>
    </location>
</feature>
<dbReference type="InterPro" id="IPR018608">
    <property type="entry name" value="Gti1/Pac2"/>
</dbReference>
<feature type="region of interest" description="Disordered" evidence="1">
    <location>
        <begin position="533"/>
        <end position="602"/>
    </location>
</feature>
<keyword evidence="2" id="KW-0472">Membrane</keyword>
<dbReference type="InParanoid" id="A0A409X1D5"/>
<dbReference type="PANTHER" id="PTHR28027:SF1">
    <property type="entry name" value="CAMP INDEPENDENT REGULATORY PROTEIN (AFU_ORTHOLOGUE AFUA_3G09640)"/>
    <property type="match status" value="1"/>
</dbReference>
<protein>
    <recommendedName>
        <fullName evidence="5">cAMP-independent regulatory protein pac2</fullName>
    </recommendedName>
</protein>
<dbReference type="GO" id="GO:0003677">
    <property type="term" value="F:DNA binding"/>
    <property type="evidence" value="ECO:0007669"/>
    <property type="project" value="TreeGrafter"/>
</dbReference>
<feature type="compositionally biased region" description="Polar residues" evidence="1">
    <location>
        <begin position="459"/>
        <end position="470"/>
    </location>
</feature>
<comment type="caution">
    <text evidence="3">The sequence shown here is derived from an EMBL/GenBank/DDBJ whole genome shotgun (WGS) entry which is preliminary data.</text>
</comment>
<dbReference type="Proteomes" id="UP000283269">
    <property type="component" value="Unassembled WGS sequence"/>
</dbReference>
<evidence type="ECO:0000256" key="2">
    <source>
        <dbReference type="SAM" id="Phobius"/>
    </source>
</evidence>
<feature type="compositionally biased region" description="Polar residues" evidence="1">
    <location>
        <begin position="536"/>
        <end position="545"/>
    </location>
</feature>
<proteinExistence type="predicted"/>
<keyword evidence="4" id="KW-1185">Reference proteome</keyword>
<organism evidence="3 4">
    <name type="scientific">Psilocybe cyanescens</name>
    <dbReference type="NCBI Taxonomy" id="93625"/>
    <lineage>
        <taxon>Eukaryota</taxon>
        <taxon>Fungi</taxon>
        <taxon>Dikarya</taxon>
        <taxon>Basidiomycota</taxon>
        <taxon>Agaricomycotina</taxon>
        <taxon>Agaricomycetes</taxon>
        <taxon>Agaricomycetidae</taxon>
        <taxon>Agaricales</taxon>
        <taxon>Agaricineae</taxon>
        <taxon>Strophariaceae</taxon>
        <taxon>Psilocybe</taxon>
    </lineage>
</organism>
<feature type="region of interest" description="Disordered" evidence="1">
    <location>
        <begin position="479"/>
        <end position="519"/>
    </location>
</feature>
<dbReference type="EMBL" id="NHYD01002844">
    <property type="protein sequence ID" value="PPQ84583.1"/>
    <property type="molecule type" value="Genomic_DNA"/>
</dbReference>
<keyword evidence="2" id="KW-1133">Transmembrane helix</keyword>
<feature type="compositionally biased region" description="Basic and acidic residues" evidence="1">
    <location>
        <begin position="431"/>
        <end position="441"/>
    </location>
</feature>
<feature type="compositionally biased region" description="Polar residues" evidence="1">
    <location>
        <begin position="677"/>
        <end position="687"/>
    </location>
</feature>
<feature type="region of interest" description="Disordered" evidence="1">
    <location>
        <begin position="677"/>
        <end position="737"/>
    </location>
</feature>
<evidence type="ECO:0000313" key="4">
    <source>
        <dbReference type="Proteomes" id="UP000283269"/>
    </source>
</evidence>
<reference evidence="3 4" key="1">
    <citation type="journal article" date="2018" name="Evol. Lett.">
        <title>Horizontal gene cluster transfer increased hallucinogenic mushroom diversity.</title>
        <authorList>
            <person name="Reynolds H.T."/>
            <person name="Vijayakumar V."/>
            <person name="Gluck-Thaler E."/>
            <person name="Korotkin H.B."/>
            <person name="Matheny P.B."/>
            <person name="Slot J.C."/>
        </authorList>
    </citation>
    <scope>NUCLEOTIDE SEQUENCE [LARGE SCALE GENOMIC DNA]</scope>
    <source>
        <strain evidence="3 4">2631</strain>
    </source>
</reference>
<feature type="compositionally biased region" description="Low complexity" evidence="1">
    <location>
        <begin position="508"/>
        <end position="519"/>
    </location>
</feature>
<name>A0A409X1D5_PSICY</name>
<dbReference type="OrthoDB" id="5572844at2759"/>
<dbReference type="PANTHER" id="PTHR28027">
    <property type="entry name" value="TRANSCRIPTIONAL REGULATOR MIT1"/>
    <property type="match status" value="1"/>
</dbReference>
<keyword evidence="2" id="KW-0812">Transmembrane</keyword>
<dbReference type="AlphaFoldDB" id="A0A409X1D5"/>
<accession>A0A409X1D5</accession>
<gene>
    <name evidence="3" type="ORF">CVT25_015786</name>
</gene>
<evidence type="ECO:0000256" key="1">
    <source>
        <dbReference type="SAM" id="MobiDB-lite"/>
    </source>
</evidence>
<feature type="region of interest" description="Disordered" evidence="1">
    <location>
        <begin position="455"/>
        <end position="474"/>
    </location>
</feature>